<evidence type="ECO:0000259" key="8">
    <source>
        <dbReference type="PROSITE" id="PS50915"/>
    </source>
</evidence>
<evidence type="ECO:0000256" key="4">
    <source>
        <dbReference type="ARBA" id="ARBA00022613"/>
    </source>
</evidence>
<dbReference type="GO" id="GO:0005212">
    <property type="term" value="F:structural constituent of eye lens"/>
    <property type="evidence" value="ECO:0007669"/>
    <property type="project" value="UniProtKB-KW"/>
</dbReference>
<evidence type="ECO:0000256" key="2">
    <source>
        <dbReference type="ARBA" id="ARBA00009646"/>
    </source>
</evidence>
<protein>
    <recommendedName>
        <fullName evidence="3">Beta-crystallin A4</fullName>
    </recommendedName>
    <alternativeName>
        <fullName evidence="7">Beta-A4 crystallin</fullName>
    </alternativeName>
</protein>
<reference evidence="9" key="2">
    <citation type="submission" date="2025-08" db="UniProtKB">
        <authorList>
            <consortium name="Ensembl"/>
        </authorList>
    </citation>
    <scope>IDENTIFICATION</scope>
</reference>
<dbReference type="PRINTS" id="PR01367">
    <property type="entry name" value="BGCRYSTALLIN"/>
</dbReference>
<dbReference type="AlphaFoldDB" id="A0A8B9XX34"/>
<dbReference type="GeneTree" id="ENSGT00940000160372"/>
<evidence type="ECO:0000256" key="1">
    <source>
        <dbReference type="ARBA" id="ARBA00003689"/>
    </source>
</evidence>
<accession>A0A8B9XX34</accession>
<evidence type="ECO:0000256" key="5">
    <source>
        <dbReference type="ARBA" id="ARBA00022737"/>
    </source>
</evidence>
<dbReference type="SMART" id="SM00247">
    <property type="entry name" value="XTALbg"/>
    <property type="match status" value="2"/>
</dbReference>
<dbReference type="GO" id="GO:0042802">
    <property type="term" value="F:identical protein binding"/>
    <property type="evidence" value="ECO:0007669"/>
    <property type="project" value="Ensembl"/>
</dbReference>
<comment type="subunit">
    <text evidence="6">Homo/heterodimer, or complexes of higher-order. The structure of beta-crystallin oligomers seems to be stabilized through interactions between the N-terminal arms.</text>
</comment>
<organism evidence="9 10">
    <name type="scientific">Bos mutus grunniens</name>
    <name type="common">Wild yak</name>
    <name type="synonym">Bos grunniens</name>
    <dbReference type="NCBI Taxonomy" id="30521"/>
    <lineage>
        <taxon>Eukaryota</taxon>
        <taxon>Metazoa</taxon>
        <taxon>Chordata</taxon>
        <taxon>Craniata</taxon>
        <taxon>Vertebrata</taxon>
        <taxon>Euteleostomi</taxon>
        <taxon>Mammalia</taxon>
        <taxon>Eutheria</taxon>
        <taxon>Laurasiatheria</taxon>
        <taxon>Artiodactyla</taxon>
        <taxon>Ruminantia</taxon>
        <taxon>Pecora</taxon>
        <taxon>Bovidae</taxon>
        <taxon>Bovinae</taxon>
        <taxon>Bos</taxon>
    </lineage>
</organism>
<proteinExistence type="inferred from homology"/>
<comment type="similarity">
    <text evidence="2">Belongs to the beta/gamma-crystallin family.</text>
</comment>
<feature type="domain" description="Beta/gamma crystallin 'Greek key'" evidence="8">
    <location>
        <begin position="123"/>
        <end position="164"/>
    </location>
</feature>
<reference evidence="9" key="3">
    <citation type="submission" date="2025-09" db="UniProtKB">
        <authorList>
            <consortium name="Ensembl"/>
        </authorList>
    </citation>
    <scope>IDENTIFICATION</scope>
</reference>
<keyword evidence="5" id="KW-0677">Repeat</keyword>
<evidence type="ECO:0000256" key="3">
    <source>
        <dbReference type="ARBA" id="ARBA00019489"/>
    </source>
</evidence>
<dbReference type="GO" id="GO:0002088">
    <property type="term" value="P:lens development in camera-type eye"/>
    <property type="evidence" value="ECO:0007669"/>
    <property type="project" value="TreeGrafter"/>
</dbReference>
<keyword evidence="10" id="KW-1185">Reference proteome</keyword>
<dbReference type="Ensembl" id="ENSBGRT00000029337.1">
    <property type="protein sequence ID" value="ENSBGRP00000025415.1"/>
    <property type="gene ID" value="ENSBGRG00000015940.1"/>
</dbReference>
<sequence>MFSSISSLYSQMPVANLSSGLPARQLKMPADILNASLGGWGAKSPLYDNHWSRTQGRRPPNPLYPLSSVGRWVGFEHAGFQGQQYVLERGEYPSWDAWSGNTSYPAERLTSFRPVACANHRDSRLTIFEQENFLGRKGELSDDYPSLQAMGWDGNEVGSFHVHSGAWVCSQFPGYRGFQYVLECDHHSGDYKHFREWGSHAQTFQVQSIRRIQQ</sequence>
<dbReference type="SUPFAM" id="SSF49695">
    <property type="entry name" value="gamma-Crystallin-like"/>
    <property type="match status" value="1"/>
</dbReference>
<dbReference type="GO" id="GO:0007601">
    <property type="term" value="P:visual perception"/>
    <property type="evidence" value="ECO:0007669"/>
    <property type="project" value="Ensembl"/>
</dbReference>
<dbReference type="InterPro" id="IPR001064">
    <property type="entry name" value="Beta/gamma_crystallin"/>
</dbReference>
<dbReference type="PROSITE" id="PS50915">
    <property type="entry name" value="CRYSTALLIN_BETA_GAMMA"/>
    <property type="match status" value="2"/>
</dbReference>
<dbReference type="Gene3D" id="2.60.20.10">
    <property type="entry name" value="Crystallins"/>
    <property type="match status" value="2"/>
</dbReference>
<evidence type="ECO:0000313" key="9">
    <source>
        <dbReference type="Ensembl" id="ENSBGRP00000025415.1"/>
    </source>
</evidence>
<dbReference type="Proteomes" id="UP000694520">
    <property type="component" value="Chromosome 16"/>
</dbReference>
<dbReference type="PANTHER" id="PTHR11818:SF19">
    <property type="entry name" value="BETA-CRYSTALLIN A4"/>
    <property type="match status" value="1"/>
</dbReference>
<evidence type="ECO:0000313" key="10">
    <source>
        <dbReference type="Proteomes" id="UP000694520"/>
    </source>
</evidence>
<feature type="domain" description="Beta/gamma crystallin 'Greek key'" evidence="8">
    <location>
        <begin position="70"/>
        <end position="116"/>
    </location>
</feature>
<gene>
    <name evidence="9" type="primary">CRYBA4</name>
</gene>
<dbReference type="InterPro" id="IPR011024">
    <property type="entry name" value="G_crystallin-like"/>
</dbReference>
<name>A0A8B9XX34_BOSMU</name>
<reference evidence="9" key="1">
    <citation type="submission" date="2019-05" db="EMBL/GenBank/DDBJ databases">
        <authorList>
            <person name="Zhang S."/>
            <person name="Liu J."/>
        </authorList>
    </citation>
    <scope>NUCLEOTIDE SEQUENCE [LARGE SCALE GENOMIC DNA]</scope>
</reference>
<dbReference type="PANTHER" id="PTHR11818">
    <property type="entry name" value="BETA/GAMMA CRYSTALLIN"/>
    <property type="match status" value="1"/>
</dbReference>
<evidence type="ECO:0000256" key="6">
    <source>
        <dbReference type="ARBA" id="ARBA00025922"/>
    </source>
</evidence>
<keyword evidence="4" id="KW-0273">Eye lens protein</keyword>
<dbReference type="Pfam" id="PF00030">
    <property type="entry name" value="Crystall"/>
    <property type="match status" value="2"/>
</dbReference>
<dbReference type="InterPro" id="IPR050252">
    <property type="entry name" value="Beta/Gamma-Crystallin"/>
</dbReference>
<evidence type="ECO:0000256" key="7">
    <source>
        <dbReference type="ARBA" id="ARBA00032269"/>
    </source>
</evidence>
<comment type="function">
    <text evidence="1">Crystallins are the dominant structural components of the vertebrate eye lens.</text>
</comment>
<dbReference type="FunFam" id="2.60.20.10:FF:000004">
    <property type="entry name" value="Crystallin beta A4"/>
    <property type="match status" value="1"/>
</dbReference>